<feature type="compositionally biased region" description="Polar residues" evidence="1">
    <location>
        <begin position="108"/>
        <end position="128"/>
    </location>
</feature>
<accession>A0A1R0GP72</accession>
<gene>
    <name evidence="2" type="ORF">AYI68_g7251</name>
</gene>
<dbReference type="Proteomes" id="UP000187455">
    <property type="component" value="Unassembled WGS sequence"/>
</dbReference>
<sequence>MVIRRVNQITRAFGFEQSQPIRRASIRIPTVAQTPMETPIRNARLPQGDVRRTTPRRSNRMSARRAPNRLSSVSATVTPRQSPEQSPPQSTPPPYRSPSPLPTEVVSIASSPLDTAEQISAPESSGSEATEPPRSRQRTSHFQSAKLPQLAPPRNLNVSAVVSRQPFTPNEYARRAQALDQLT</sequence>
<evidence type="ECO:0000256" key="1">
    <source>
        <dbReference type="SAM" id="MobiDB-lite"/>
    </source>
</evidence>
<dbReference type="EMBL" id="LSSL01005704">
    <property type="protein sequence ID" value="OLY78693.1"/>
    <property type="molecule type" value="Genomic_DNA"/>
</dbReference>
<evidence type="ECO:0000313" key="3">
    <source>
        <dbReference type="Proteomes" id="UP000187455"/>
    </source>
</evidence>
<keyword evidence="3" id="KW-1185">Reference proteome</keyword>
<organism evidence="2 3">
    <name type="scientific">Smittium mucronatum</name>
    <dbReference type="NCBI Taxonomy" id="133383"/>
    <lineage>
        <taxon>Eukaryota</taxon>
        <taxon>Fungi</taxon>
        <taxon>Fungi incertae sedis</taxon>
        <taxon>Zoopagomycota</taxon>
        <taxon>Kickxellomycotina</taxon>
        <taxon>Harpellomycetes</taxon>
        <taxon>Harpellales</taxon>
        <taxon>Legeriomycetaceae</taxon>
        <taxon>Smittium</taxon>
    </lineage>
</organism>
<feature type="compositionally biased region" description="Pro residues" evidence="1">
    <location>
        <begin position="85"/>
        <end position="101"/>
    </location>
</feature>
<feature type="compositionally biased region" description="Basic residues" evidence="1">
    <location>
        <begin position="53"/>
        <end position="67"/>
    </location>
</feature>
<name>A0A1R0GP72_9FUNG</name>
<feature type="non-terminal residue" evidence="2">
    <location>
        <position position="183"/>
    </location>
</feature>
<evidence type="ECO:0000313" key="2">
    <source>
        <dbReference type="EMBL" id="OLY78693.1"/>
    </source>
</evidence>
<reference evidence="2 3" key="1">
    <citation type="journal article" date="2016" name="Mol. Biol. Evol.">
        <title>Genome-Wide Survey of Gut Fungi (Harpellales) Reveals the First Horizontally Transferred Ubiquitin Gene from a Mosquito Host.</title>
        <authorList>
            <person name="Wang Y."/>
            <person name="White M.M."/>
            <person name="Kvist S."/>
            <person name="Moncalvo J.M."/>
        </authorList>
    </citation>
    <scope>NUCLEOTIDE SEQUENCE [LARGE SCALE GENOMIC DNA]</scope>
    <source>
        <strain evidence="2 3">ALG-7-W6</strain>
    </source>
</reference>
<comment type="caution">
    <text evidence="2">The sequence shown here is derived from an EMBL/GenBank/DDBJ whole genome shotgun (WGS) entry which is preliminary data.</text>
</comment>
<dbReference type="AlphaFoldDB" id="A0A1R0GP72"/>
<feature type="region of interest" description="Disordered" evidence="1">
    <location>
        <begin position="32"/>
        <end position="157"/>
    </location>
</feature>
<proteinExistence type="predicted"/>
<protein>
    <submittedName>
        <fullName evidence="2">Uncharacterized protein</fullName>
    </submittedName>
</protein>